<dbReference type="HOGENOM" id="CLU_006332_7_3_0"/>
<evidence type="ECO:0000256" key="4">
    <source>
        <dbReference type="ARBA" id="ARBA00022837"/>
    </source>
</evidence>
<dbReference type="Pfam" id="PF00884">
    <property type="entry name" value="Sulfatase"/>
    <property type="match status" value="2"/>
</dbReference>
<dbReference type="Proteomes" id="UP000001887">
    <property type="component" value="Chromosome"/>
</dbReference>
<evidence type="ECO:0000256" key="5">
    <source>
        <dbReference type="SAM" id="MobiDB-lite"/>
    </source>
</evidence>
<keyword evidence="9" id="KW-1185">Reference proteome</keyword>
<dbReference type="Gene3D" id="3.40.720.10">
    <property type="entry name" value="Alkaline Phosphatase, subunit A"/>
    <property type="match status" value="1"/>
</dbReference>
<keyword evidence="3" id="KW-0378">Hydrolase</keyword>
<reference evidence="8 9" key="1">
    <citation type="journal article" date="2009" name="Stand. Genomic Sci.">
        <title>Complete genome sequence of Pirellula staleyi type strain (ATCC 27377).</title>
        <authorList>
            <person name="Clum A."/>
            <person name="Tindall B.J."/>
            <person name="Sikorski J."/>
            <person name="Ivanova N."/>
            <person name="Mavrommatis K."/>
            <person name="Lucas S."/>
            <person name="Glavina del Rio T."/>
            <person name="Nolan M."/>
            <person name="Chen F."/>
            <person name="Tice H."/>
            <person name="Pitluck S."/>
            <person name="Cheng J.F."/>
            <person name="Chertkov O."/>
            <person name="Brettin T."/>
            <person name="Han C."/>
            <person name="Detter J.C."/>
            <person name="Kuske C."/>
            <person name="Bruce D."/>
            <person name="Goodwin L."/>
            <person name="Ovchinikova G."/>
            <person name="Pati A."/>
            <person name="Mikhailova N."/>
            <person name="Chen A."/>
            <person name="Palaniappan K."/>
            <person name="Land M."/>
            <person name="Hauser L."/>
            <person name="Chang Y.J."/>
            <person name="Jeffries C.D."/>
            <person name="Chain P."/>
            <person name="Rohde M."/>
            <person name="Goker M."/>
            <person name="Bristow J."/>
            <person name="Eisen J.A."/>
            <person name="Markowitz V."/>
            <person name="Hugenholtz P."/>
            <person name="Kyrpides N.C."/>
            <person name="Klenk H.P."/>
            <person name="Lapidus A."/>
        </authorList>
    </citation>
    <scope>NUCLEOTIDE SEQUENCE [LARGE SCALE GENOMIC DNA]</scope>
    <source>
        <strain evidence="9">ATCC 27377 / DSM 6068 / ICPB 4128</strain>
    </source>
</reference>
<dbReference type="CDD" id="cd16027">
    <property type="entry name" value="SGSH"/>
    <property type="match status" value="1"/>
</dbReference>
<keyword evidence="6" id="KW-0732">Signal</keyword>
<dbReference type="InterPro" id="IPR017850">
    <property type="entry name" value="Alkaline_phosphatase_core_sf"/>
</dbReference>
<evidence type="ECO:0000259" key="7">
    <source>
        <dbReference type="Pfam" id="PF00884"/>
    </source>
</evidence>
<evidence type="ECO:0000313" key="9">
    <source>
        <dbReference type="Proteomes" id="UP000001887"/>
    </source>
</evidence>
<keyword evidence="2" id="KW-0479">Metal-binding</keyword>
<dbReference type="EMBL" id="CP001848">
    <property type="protein sequence ID" value="ADB17565.1"/>
    <property type="molecule type" value="Genomic_DNA"/>
</dbReference>
<evidence type="ECO:0000256" key="3">
    <source>
        <dbReference type="ARBA" id="ARBA00022801"/>
    </source>
</evidence>
<dbReference type="InterPro" id="IPR000917">
    <property type="entry name" value="Sulfatase_N"/>
</dbReference>
<evidence type="ECO:0000313" key="8">
    <source>
        <dbReference type="EMBL" id="ADB17565.1"/>
    </source>
</evidence>
<sequence length="566" mass="62971" precursor="true">MQRLWNLYFIATAGLLLSFLGGAQAAAAERPNILWISLEDISPDLGCYGDAYAITPNLDKFASEGARFARAFTHAGVCAPSRSGIITGMYPTSIGTHYMRCKGVPPAYVKCFPEYLRAAGYYCTNDTKTDYNFDVPVSAWDDTRPGAHYKNRPRSDQPFFAVINLTSTHESQVRLAPSAQQVRRNSLSEQERHDPAKAVLPPYYPDTPVVRQDWANYYDNLTFADKQVGKILAELDAAGLANKTIVVCFGDHGRGLSRAKRWVYDSGIRVPLMVRWPSKIAPGTVRDDLVAFVDLAPTMLALAGIERPQHFQGQVFLGDAAAAPRDYIYAARDRMDETLDIIRAVRDKRFKYIRNYRPDLPYAQHIAYMDEMPMMKEWRKLHAEGKLEGPSKLFFAPTKPLEELYDTDADPHEINNLAEDPKFAKDLERLRAAHLAWRESTGDLGLIPEAEVMERARPSGKFATTSSPVITKSEEKLTITCATEGASIVYRWETEAADDAPAEAGDLPREKPAGKAKGKQQAGGRGTNVSWRLYTGPMPVVHGAKLRAKACRLGYLDSEVAVLLAE</sequence>
<dbReference type="SUPFAM" id="SSF53649">
    <property type="entry name" value="Alkaline phosphatase-like"/>
    <property type="match status" value="1"/>
</dbReference>
<dbReference type="AlphaFoldDB" id="D2R8M4"/>
<dbReference type="PROSITE" id="PS00523">
    <property type="entry name" value="SULFATASE_1"/>
    <property type="match status" value="1"/>
</dbReference>
<accession>D2R8M4</accession>
<dbReference type="GO" id="GO:0004065">
    <property type="term" value="F:arylsulfatase activity"/>
    <property type="evidence" value="ECO:0007669"/>
    <property type="project" value="TreeGrafter"/>
</dbReference>
<dbReference type="eggNOG" id="COG3119">
    <property type="taxonomic scope" value="Bacteria"/>
</dbReference>
<feature type="domain" description="Sulfatase N-terminal" evidence="7">
    <location>
        <begin position="154"/>
        <end position="305"/>
    </location>
</feature>
<feature type="signal peptide" evidence="6">
    <location>
        <begin position="1"/>
        <end position="25"/>
    </location>
</feature>
<dbReference type="InterPro" id="IPR050738">
    <property type="entry name" value="Sulfatase"/>
</dbReference>
<feature type="domain" description="Sulfatase N-terminal" evidence="7">
    <location>
        <begin position="31"/>
        <end position="123"/>
    </location>
</feature>
<gene>
    <name evidence="8" type="ordered locus">Psta_2900</name>
</gene>
<dbReference type="PANTHER" id="PTHR42693">
    <property type="entry name" value="ARYLSULFATASE FAMILY MEMBER"/>
    <property type="match status" value="1"/>
</dbReference>
<dbReference type="InterPro" id="IPR024607">
    <property type="entry name" value="Sulfatase_CS"/>
</dbReference>
<dbReference type="OrthoDB" id="9763613at2"/>
<dbReference type="KEGG" id="psl:Psta_2900"/>
<evidence type="ECO:0000256" key="2">
    <source>
        <dbReference type="ARBA" id="ARBA00022723"/>
    </source>
</evidence>
<proteinExistence type="inferred from homology"/>
<comment type="similarity">
    <text evidence="1">Belongs to the sulfatase family.</text>
</comment>
<protein>
    <submittedName>
        <fullName evidence="8">Sulfatase</fullName>
    </submittedName>
</protein>
<dbReference type="PANTHER" id="PTHR42693:SF53">
    <property type="entry name" value="ENDO-4-O-SULFATASE"/>
    <property type="match status" value="1"/>
</dbReference>
<feature type="region of interest" description="Disordered" evidence="5">
    <location>
        <begin position="499"/>
        <end position="529"/>
    </location>
</feature>
<evidence type="ECO:0000256" key="1">
    <source>
        <dbReference type="ARBA" id="ARBA00008779"/>
    </source>
</evidence>
<dbReference type="GO" id="GO:0046872">
    <property type="term" value="F:metal ion binding"/>
    <property type="evidence" value="ECO:0007669"/>
    <property type="project" value="UniProtKB-KW"/>
</dbReference>
<organism evidence="8 9">
    <name type="scientific">Pirellula staleyi (strain ATCC 27377 / DSM 6068 / ICPB 4128)</name>
    <name type="common">Pirella staleyi</name>
    <dbReference type="NCBI Taxonomy" id="530564"/>
    <lineage>
        <taxon>Bacteria</taxon>
        <taxon>Pseudomonadati</taxon>
        <taxon>Planctomycetota</taxon>
        <taxon>Planctomycetia</taxon>
        <taxon>Pirellulales</taxon>
        <taxon>Pirellulaceae</taxon>
        <taxon>Pirellula</taxon>
    </lineage>
</organism>
<feature type="chain" id="PRO_5003034786" evidence="6">
    <location>
        <begin position="26"/>
        <end position="566"/>
    </location>
</feature>
<name>D2R8M4_PIRSD</name>
<evidence type="ECO:0000256" key="6">
    <source>
        <dbReference type="SAM" id="SignalP"/>
    </source>
</evidence>
<keyword evidence="4" id="KW-0106">Calcium</keyword>